<keyword evidence="2" id="KW-1185">Reference proteome</keyword>
<proteinExistence type="predicted"/>
<dbReference type="Proteomes" id="UP000196573">
    <property type="component" value="Unassembled WGS sequence"/>
</dbReference>
<protein>
    <submittedName>
        <fullName evidence="1">Uncharacterized protein</fullName>
    </submittedName>
</protein>
<evidence type="ECO:0000313" key="1">
    <source>
        <dbReference type="EMBL" id="SMA39276.1"/>
    </source>
</evidence>
<organism evidence="1 2">
    <name type="scientific">Parendozoicomonas haliclonae</name>
    <dbReference type="NCBI Taxonomy" id="1960125"/>
    <lineage>
        <taxon>Bacteria</taxon>
        <taxon>Pseudomonadati</taxon>
        <taxon>Pseudomonadota</taxon>
        <taxon>Gammaproteobacteria</taxon>
        <taxon>Oceanospirillales</taxon>
        <taxon>Endozoicomonadaceae</taxon>
        <taxon>Parendozoicomonas</taxon>
    </lineage>
</organism>
<dbReference type="EMBL" id="FWPT01000002">
    <property type="protein sequence ID" value="SMA39276.1"/>
    <property type="molecule type" value="Genomic_DNA"/>
</dbReference>
<accession>A0A1X7AGN8</accession>
<sequence>MSKLSIRWPAWVRLCSASGRNMMRCFAAMALLLVSGLSFSVYDSDKAGVLKSGVDLSSPAESSLEATPSVAEVSTTREPPFGIHMLDGSSFHKYWNGEREVVFEADFCLLARDPAVLKDLQFSNVRSGVYGYHNDVRFIDHVVFKGTGSAVGNKQIELVPNSTSSARLLTRGHNNQSCSAYSFTLQAVATSDLIDEYGLGGRRQGWLSFKITAQGHGRLYYDQVHLYLDLSIIPVYKISKTRNIVLNRHDIQPGNWLWEDMYFCVYGTGGARYSMTLDSSNSGGKFVLMNSRGESIQYLPSVRDTSPYGYCDVTPSQPGKINCSFISSRSQTCNGGTNARFRAAIPMRNLKPLDAGSYSDIMQITIGPE</sequence>
<dbReference type="RefSeq" id="WP_133060401.1">
    <property type="nucleotide sequence ID" value="NZ_CBCSCN010000001.1"/>
</dbReference>
<name>A0A1X7AGN8_9GAMM</name>
<dbReference type="OrthoDB" id="6192022at2"/>
<evidence type="ECO:0000313" key="2">
    <source>
        <dbReference type="Proteomes" id="UP000196573"/>
    </source>
</evidence>
<dbReference type="AlphaFoldDB" id="A0A1X7AGN8"/>
<gene>
    <name evidence="1" type="ORF">EHSB41UT_00998</name>
</gene>
<reference evidence="1 2" key="1">
    <citation type="submission" date="2017-03" db="EMBL/GenBank/DDBJ databases">
        <authorList>
            <person name="Afonso C.L."/>
            <person name="Miller P.J."/>
            <person name="Scott M.A."/>
            <person name="Spackman E."/>
            <person name="Goraichik I."/>
            <person name="Dimitrov K.M."/>
            <person name="Suarez D.L."/>
            <person name="Swayne D.E."/>
        </authorList>
    </citation>
    <scope>NUCLEOTIDE SEQUENCE [LARGE SCALE GENOMIC DNA]</scope>
    <source>
        <strain evidence="1">SB41UT1</strain>
    </source>
</reference>